<dbReference type="EMBL" id="CAEKDK010000001">
    <property type="protein sequence ID" value="CAB4262101.1"/>
    <property type="molecule type" value="Genomic_DNA"/>
</dbReference>
<dbReference type="Proteomes" id="UP000507245">
    <property type="component" value="Unassembled WGS sequence"/>
</dbReference>
<evidence type="ECO:0000313" key="2">
    <source>
        <dbReference type="EMBL" id="CAB4292685.1"/>
    </source>
</evidence>
<dbReference type="Proteomes" id="UP000507222">
    <property type="component" value="Unassembled WGS sequence"/>
</dbReference>
<keyword evidence="4" id="KW-1185">Reference proteome</keyword>
<sequence length="101" mass="11205">MSTSDQSQNLFFDIDELFGAVEETKIAGTVQEPLSTSDQDTNLFFDIDELFREVEKAKIAGSQQEPLSTSGLNIVDNGEVGRTTGPNPLWIKLTIPKYTHQ</sequence>
<evidence type="ECO:0000313" key="1">
    <source>
        <dbReference type="EMBL" id="CAB4262101.1"/>
    </source>
</evidence>
<organism evidence="1 3">
    <name type="scientific">Prunus armeniaca</name>
    <name type="common">Apricot</name>
    <name type="synonym">Armeniaca vulgaris</name>
    <dbReference type="NCBI Taxonomy" id="36596"/>
    <lineage>
        <taxon>Eukaryota</taxon>
        <taxon>Viridiplantae</taxon>
        <taxon>Streptophyta</taxon>
        <taxon>Embryophyta</taxon>
        <taxon>Tracheophyta</taxon>
        <taxon>Spermatophyta</taxon>
        <taxon>Magnoliopsida</taxon>
        <taxon>eudicotyledons</taxon>
        <taxon>Gunneridae</taxon>
        <taxon>Pentapetalae</taxon>
        <taxon>rosids</taxon>
        <taxon>fabids</taxon>
        <taxon>Rosales</taxon>
        <taxon>Rosaceae</taxon>
        <taxon>Amygdaloideae</taxon>
        <taxon>Amygdaleae</taxon>
        <taxon>Prunus</taxon>
    </lineage>
</organism>
<reference evidence="4" key="1">
    <citation type="journal article" date="2020" name="Genome Biol.">
        <title>Gamete binning: chromosome-level and haplotype-resolved genome assembly enabled by high-throughput single-cell sequencing of gamete genomes.</title>
        <authorList>
            <person name="Campoy J.A."/>
            <person name="Sun H."/>
            <person name="Goel M."/>
            <person name="Jiao W.-B."/>
            <person name="Folz-Donahue K."/>
            <person name="Wang N."/>
            <person name="Rubio M."/>
            <person name="Liu C."/>
            <person name="Kukat C."/>
            <person name="Ruiz D."/>
            <person name="Huettel B."/>
            <person name="Schneeberger K."/>
        </authorList>
    </citation>
    <scope>NUCLEOTIDE SEQUENCE [LARGE SCALE GENOMIC DNA]</scope>
    <source>
        <strain evidence="4">cv. Rojo Pasion</strain>
    </source>
</reference>
<dbReference type="EMBL" id="CAEKKB010000001">
    <property type="protein sequence ID" value="CAB4292685.1"/>
    <property type="molecule type" value="Genomic_DNA"/>
</dbReference>
<dbReference type="OrthoDB" id="10286963at2759"/>
<proteinExistence type="predicted"/>
<protein>
    <submittedName>
        <fullName evidence="1">Uncharacterized protein</fullName>
    </submittedName>
</protein>
<evidence type="ECO:0000313" key="3">
    <source>
        <dbReference type="Proteomes" id="UP000507222"/>
    </source>
</evidence>
<gene>
    <name evidence="1" type="ORF">CURHAP_LOCUS1157</name>
    <name evidence="2" type="ORF">ORAREDHAP_LOCUS1184</name>
</gene>
<name>A0A6J5TE20_PRUAR</name>
<reference evidence="1 3" key="2">
    <citation type="submission" date="2020-05" db="EMBL/GenBank/DDBJ databases">
        <authorList>
            <person name="Campoy J."/>
            <person name="Schneeberger K."/>
            <person name="Spophaly S."/>
        </authorList>
    </citation>
    <scope>NUCLEOTIDE SEQUENCE [LARGE SCALE GENOMIC DNA]</scope>
    <source>
        <strain evidence="1">PruArmRojPasFocal</strain>
    </source>
</reference>
<dbReference type="AlphaFoldDB" id="A0A6J5TE20"/>
<evidence type="ECO:0000313" key="4">
    <source>
        <dbReference type="Proteomes" id="UP000507245"/>
    </source>
</evidence>
<accession>A0A6J5TE20</accession>